<dbReference type="AlphaFoldDB" id="A0A4Q5LYK3"/>
<evidence type="ECO:0000256" key="1">
    <source>
        <dbReference type="ARBA" id="ARBA00004571"/>
    </source>
</evidence>
<keyword evidence="10" id="KW-0675">Receptor</keyword>
<evidence type="ECO:0000256" key="2">
    <source>
        <dbReference type="ARBA" id="ARBA00022448"/>
    </source>
</evidence>
<evidence type="ECO:0000313" key="11">
    <source>
        <dbReference type="Proteomes" id="UP000293162"/>
    </source>
</evidence>
<evidence type="ECO:0000256" key="3">
    <source>
        <dbReference type="ARBA" id="ARBA00022452"/>
    </source>
</evidence>
<keyword evidence="11" id="KW-1185">Reference proteome</keyword>
<dbReference type="InterPro" id="IPR008969">
    <property type="entry name" value="CarboxyPept-like_regulatory"/>
</dbReference>
<dbReference type="GO" id="GO:0009279">
    <property type="term" value="C:cell outer membrane"/>
    <property type="evidence" value="ECO:0007669"/>
    <property type="project" value="UniProtKB-SubCell"/>
</dbReference>
<dbReference type="PANTHER" id="PTHR30069">
    <property type="entry name" value="TONB-DEPENDENT OUTER MEMBRANE RECEPTOR"/>
    <property type="match status" value="1"/>
</dbReference>
<keyword evidence="3 8" id="KW-1134">Transmembrane beta strand</keyword>
<evidence type="ECO:0000256" key="8">
    <source>
        <dbReference type="PROSITE-ProRule" id="PRU01360"/>
    </source>
</evidence>
<feature type="domain" description="TonB-dependent receptor plug" evidence="9">
    <location>
        <begin position="141"/>
        <end position="218"/>
    </location>
</feature>
<keyword evidence="6 8" id="KW-0472">Membrane</keyword>
<keyword evidence="4 8" id="KW-0812">Transmembrane</keyword>
<dbReference type="InterPro" id="IPR037066">
    <property type="entry name" value="Plug_dom_sf"/>
</dbReference>
<sequence length="783" mass="87972">MRTALLGGVFLLLAFTAISQSRFSFSGTVTDAANGQPIPGVGVFFSGISRGALTDSSGKFSIYLPKSGYVVTVRALGYKIESFNINLNQNLTRDIKLNLRVDELAEVEVKATKEDRNIKETQMGVVKLEMKNLKKIPVVFGETDIIKALTLQPGITTVGEGAGGFNVRGGRVDQNLVLLDGMPIYNTSHLLGFLSSINSDALSGVTLYKGGIPAQYGGRLSSLLEMNTKSGNAEKLTGTVGVGLITSKVVLEGPILKDKITFMVAGRVAYPNFMINQFPSPTDKSKAFFYDLNGKLQYKINAKNILTLNSYRSFDNFKFADDTLYYAKTQTLSLQYSSLISKTLTLNVQGIYCNYDFGTQGYRKDYEFTLNSRIQHNELRAFALYTPKEQLKTEIGVNAVDYRINPGNLKPDVSTSSIITLDIPREYAREISPYINIDWSITPKISVQAGARYSTFQNLGPRQVFDYAGGQTRTTQSITDSVSYGKNQLIKQYGGIEPRLSMRFAFTKSAAIKLSYIRMRQYLHLISNTTAISPVDFWKVSDKHIPPQTADQLSIGIFKNFKDNTYETSVEAYYKDIQNLVEYKNGARLYFNPNIETELVQAIGKAYGIEGSIQKNKGRLKGSLSYTYSRTLARVDSEYPTEQVNGGQWFPSTFDKPHNLALSIQHFISNGWTFSTNFVYASGRPATYPDRTYRLLGKTVIDYSARNLDRIPQYHRLDMSLLKDTRKTPEQKKYYTFSLSFYNIYGRRNPYSIYFVRYNNSIRSYRLSVFGNIIPAVAVTYNF</sequence>
<evidence type="ECO:0000259" key="9">
    <source>
        <dbReference type="Pfam" id="PF07715"/>
    </source>
</evidence>
<dbReference type="Gene3D" id="2.40.170.20">
    <property type="entry name" value="TonB-dependent receptor, beta-barrel domain"/>
    <property type="match status" value="1"/>
</dbReference>
<dbReference type="EMBL" id="SEWF01000023">
    <property type="protein sequence ID" value="RYU94657.1"/>
    <property type="molecule type" value="Genomic_DNA"/>
</dbReference>
<proteinExistence type="inferred from homology"/>
<name>A0A4Q5LYK3_9BACT</name>
<protein>
    <submittedName>
        <fullName evidence="10">TonB-dependent receptor</fullName>
    </submittedName>
</protein>
<dbReference type="InterPro" id="IPR012910">
    <property type="entry name" value="Plug_dom"/>
</dbReference>
<dbReference type="PROSITE" id="PS52016">
    <property type="entry name" value="TONB_DEPENDENT_REC_3"/>
    <property type="match status" value="1"/>
</dbReference>
<dbReference type="GO" id="GO:0015344">
    <property type="term" value="F:siderophore uptake transmembrane transporter activity"/>
    <property type="evidence" value="ECO:0007669"/>
    <property type="project" value="TreeGrafter"/>
</dbReference>
<keyword evidence="7 8" id="KW-0998">Cell outer membrane</keyword>
<reference evidence="10 11" key="1">
    <citation type="submission" date="2019-02" db="EMBL/GenBank/DDBJ databases">
        <title>Bacterial novel species Emticicia sp. 17J42-9 isolated from soil.</title>
        <authorList>
            <person name="Jung H.-Y."/>
        </authorList>
    </citation>
    <scope>NUCLEOTIDE SEQUENCE [LARGE SCALE GENOMIC DNA]</scope>
    <source>
        <strain evidence="10 11">17J42-9</strain>
    </source>
</reference>
<dbReference type="PANTHER" id="PTHR30069:SF29">
    <property type="entry name" value="HEMOGLOBIN AND HEMOGLOBIN-HAPTOGLOBIN-BINDING PROTEIN 1-RELATED"/>
    <property type="match status" value="1"/>
</dbReference>
<dbReference type="SUPFAM" id="SSF56935">
    <property type="entry name" value="Porins"/>
    <property type="match status" value="1"/>
</dbReference>
<dbReference type="InterPro" id="IPR039426">
    <property type="entry name" value="TonB-dep_rcpt-like"/>
</dbReference>
<dbReference type="Pfam" id="PF07715">
    <property type="entry name" value="Plug"/>
    <property type="match status" value="1"/>
</dbReference>
<dbReference type="InterPro" id="IPR036942">
    <property type="entry name" value="Beta-barrel_TonB_sf"/>
</dbReference>
<dbReference type="RefSeq" id="WP_130022262.1">
    <property type="nucleotide sequence ID" value="NZ_SEWF01000023.1"/>
</dbReference>
<evidence type="ECO:0000313" key="10">
    <source>
        <dbReference type="EMBL" id="RYU94657.1"/>
    </source>
</evidence>
<accession>A0A4Q5LYK3</accession>
<dbReference type="Pfam" id="PF13715">
    <property type="entry name" value="CarbopepD_reg_2"/>
    <property type="match status" value="1"/>
</dbReference>
<gene>
    <name evidence="10" type="ORF">EWM59_16125</name>
</gene>
<comment type="caution">
    <text evidence="10">The sequence shown here is derived from an EMBL/GenBank/DDBJ whole genome shotgun (WGS) entry which is preliminary data.</text>
</comment>
<dbReference type="Gene3D" id="2.60.40.1120">
    <property type="entry name" value="Carboxypeptidase-like, regulatory domain"/>
    <property type="match status" value="1"/>
</dbReference>
<dbReference type="Gene3D" id="2.170.130.10">
    <property type="entry name" value="TonB-dependent receptor, plug domain"/>
    <property type="match status" value="1"/>
</dbReference>
<dbReference type="GO" id="GO:0044718">
    <property type="term" value="P:siderophore transmembrane transport"/>
    <property type="evidence" value="ECO:0007669"/>
    <property type="project" value="TreeGrafter"/>
</dbReference>
<evidence type="ECO:0000256" key="5">
    <source>
        <dbReference type="ARBA" id="ARBA00022729"/>
    </source>
</evidence>
<dbReference type="OrthoDB" id="9758870at2"/>
<keyword evidence="5" id="KW-0732">Signal</keyword>
<dbReference type="SUPFAM" id="SSF49464">
    <property type="entry name" value="Carboxypeptidase regulatory domain-like"/>
    <property type="match status" value="1"/>
</dbReference>
<evidence type="ECO:0000256" key="4">
    <source>
        <dbReference type="ARBA" id="ARBA00022692"/>
    </source>
</evidence>
<dbReference type="Proteomes" id="UP000293162">
    <property type="component" value="Unassembled WGS sequence"/>
</dbReference>
<evidence type="ECO:0000256" key="6">
    <source>
        <dbReference type="ARBA" id="ARBA00023136"/>
    </source>
</evidence>
<comment type="similarity">
    <text evidence="8">Belongs to the TonB-dependent receptor family.</text>
</comment>
<evidence type="ECO:0000256" key="7">
    <source>
        <dbReference type="ARBA" id="ARBA00023237"/>
    </source>
</evidence>
<organism evidence="10 11">
    <name type="scientific">Emticicia agri</name>
    <dbReference type="NCBI Taxonomy" id="2492393"/>
    <lineage>
        <taxon>Bacteria</taxon>
        <taxon>Pseudomonadati</taxon>
        <taxon>Bacteroidota</taxon>
        <taxon>Cytophagia</taxon>
        <taxon>Cytophagales</taxon>
        <taxon>Leadbetterellaceae</taxon>
        <taxon>Emticicia</taxon>
    </lineage>
</organism>
<keyword evidence="2 8" id="KW-0813">Transport</keyword>
<comment type="subcellular location">
    <subcellularLocation>
        <location evidence="1 8">Cell outer membrane</location>
        <topology evidence="1 8">Multi-pass membrane protein</topology>
    </subcellularLocation>
</comment>